<dbReference type="PRINTS" id="PR00081">
    <property type="entry name" value="GDHRDH"/>
</dbReference>
<feature type="transmembrane region" description="Helical" evidence="10">
    <location>
        <begin position="191"/>
        <end position="212"/>
    </location>
</feature>
<keyword evidence="4" id="KW-0256">Endoplasmic reticulum</keyword>
<sequence length="220" mass="23989">MAGRGKRVLQLCTVVGGSLWPRDLQPPVVPVTHCLCALCHLLLGRGTWPQNMEGSGQNFCEKTFKIPKMAQLYLRLVAAMLVGQVAASDIDSIDIKIKVVVTGSTDGIGKEYAWQLAQKGMNIVLISRTLGKNEEGGNRKSGRSLVWTPTSFSRLANGHEIYEGISEGLKDKDIGILWWCCREMMARKCGAIINISSLSALCPWPFFAMYAATKVGSDGV</sequence>
<dbReference type="OrthoDB" id="5545019at2759"/>
<evidence type="ECO:0000256" key="6">
    <source>
        <dbReference type="ARBA" id="ARBA00022989"/>
    </source>
</evidence>
<evidence type="ECO:0000256" key="10">
    <source>
        <dbReference type="SAM" id="Phobius"/>
    </source>
</evidence>
<keyword evidence="12" id="KW-1185">Reference proteome</keyword>
<dbReference type="Proteomes" id="UP000770661">
    <property type="component" value="Unassembled WGS sequence"/>
</dbReference>
<evidence type="ECO:0000256" key="3">
    <source>
        <dbReference type="ARBA" id="ARBA00022692"/>
    </source>
</evidence>
<evidence type="ECO:0000256" key="5">
    <source>
        <dbReference type="ARBA" id="ARBA00022857"/>
    </source>
</evidence>
<accession>A0A8J4YJE9</accession>
<evidence type="ECO:0000256" key="9">
    <source>
        <dbReference type="ARBA" id="ARBA00023136"/>
    </source>
</evidence>
<dbReference type="PANTHER" id="PTHR43899:SF14">
    <property type="entry name" value="VERY-LONG-CHAIN 3-OXOACYL-COA REDUCTASE"/>
    <property type="match status" value="1"/>
</dbReference>
<dbReference type="InterPro" id="IPR051019">
    <property type="entry name" value="VLCFA-Steroid_DH"/>
</dbReference>
<comment type="caution">
    <text evidence="11">The sequence shown here is derived from an EMBL/GenBank/DDBJ whole genome shotgun (WGS) entry which is preliminary data.</text>
</comment>
<evidence type="ECO:0000313" key="11">
    <source>
        <dbReference type="EMBL" id="KAG0729233.1"/>
    </source>
</evidence>
<name>A0A8J4YJE9_CHIOP</name>
<keyword evidence="8" id="KW-0443">Lipid metabolism</keyword>
<dbReference type="Gene3D" id="3.40.50.720">
    <property type="entry name" value="NAD(P)-binding Rossmann-like Domain"/>
    <property type="match status" value="2"/>
</dbReference>
<keyword evidence="2" id="KW-0444">Lipid biosynthesis</keyword>
<keyword evidence="3 10" id="KW-0812">Transmembrane</keyword>
<comment type="pathway">
    <text evidence="1">Lipid metabolism.</text>
</comment>
<dbReference type="InterPro" id="IPR036291">
    <property type="entry name" value="NAD(P)-bd_dom_sf"/>
</dbReference>
<evidence type="ECO:0000313" key="12">
    <source>
        <dbReference type="Proteomes" id="UP000770661"/>
    </source>
</evidence>
<evidence type="ECO:0000256" key="4">
    <source>
        <dbReference type="ARBA" id="ARBA00022824"/>
    </source>
</evidence>
<dbReference type="SUPFAM" id="SSF51735">
    <property type="entry name" value="NAD(P)-binding Rossmann-fold domains"/>
    <property type="match status" value="1"/>
</dbReference>
<protein>
    <submittedName>
        <fullName evidence="11">Testosterone 17-beta-dehydrogenase 3</fullName>
    </submittedName>
</protein>
<evidence type="ECO:0000256" key="2">
    <source>
        <dbReference type="ARBA" id="ARBA00022516"/>
    </source>
</evidence>
<keyword evidence="7" id="KW-0560">Oxidoreductase</keyword>
<evidence type="ECO:0000256" key="8">
    <source>
        <dbReference type="ARBA" id="ARBA00023098"/>
    </source>
</evidence>
<dbReference type="AlphaFoldDB" id="A0A8J4YJE9"/>
<proteinExistence type="predicted"/>
<gene>
    <name evidence="11" type="primary">HSD17B3</name>
    <name evidence="11" type="ORF">GWK47_030761</name>
</gene>
<dbReference type="GO" id="GO:0005783">
    <property type="term" value="C:endoplasmic reticulum"/>
    <property type="evidence" value="ECO:0007669"/>
    <property type="project" value="TreeGrafter"/>
</dbReference>
<evidence type="ECO:0000256" key="1">
    <source>
        <dbReference type="ARBA" id="ARBA00005189"/>
    </source>
</evidence>
<dbReference type="InterPro" id="IPR002347">
    <property type="entry name" value="SDR_fam"/>
</dbReference>
<dbReference type="EMBL" id="JACEEZ010001425">
    <property type="protein sequence ID" value="KAG0729233.1"/>
    <property type="molecule type" value="Genomic_DNA"/>
</dbReference>
<keyword evidence="5" id="KW-0521">NADP</keyword>
<dbReference type="GO" id="GO:0006629">
    <property type="term" value="P:lipid metabolic process"/>
    <property type="evidence" value="ECO:0007669"/>
    <property type="project" value="UniProtKB-KW"/>
</dbReference>
<dbReference type="Pfam" id="PF00106">
    <property type="entry name" value="adh_short"/>
    <property type="match status" value="2"/>
</dbReference>
<evidence type="ECO:0000256" key="7">
    <source>
        <dbReference type="ARBA" id="ARBA00023002"/>
    </source>
</evidence>
<keyword evidence="9 10" id="KW-0472">Membrane</keyword>
<organism evidence="11 12">
    <name type="scientific">Chionoecetes opilio</name>
    <name type="common">Atlantic snow crab</name>
    <name type="synonym">Cancer opilio</name>
    <dbReference type="NCBI Taxonomy" id="41210"/>
    <lineage>
        <taxon>Eukaryota</taxon>
        <taxon>Metazoa</taxon>
        <taxon>Ecdysozoa</taxon>
        <taxon>Arthropoda</taxon>
        <taxon>Crustacea</taxon>
        <taxon>Multicrustacea</taxon>
        <taxon>Malacostraca</taxon>
        <taxon>Eumalacostraca</taxon>
        <taxon>Eucarida</taxon>
        <taxon>Decapoda</taxon>
        <taxon>Pleocyemata</taxon>
        <taxon>Brachyura</taxon>
        <taxon>Eubrachyura</taxon>
        <taxon>Majoidea</taxon>
        <taxon>Majidae</taxon>
        <taxon>Chionoecetes</taxon>
    </lineage>
</organism>
<reference evidence="11" key="1">
    <citation type="submission" date="2020-07" db="EMBL/GenBank/DDBJ databases">
        <title>The High-quality genome of the commercially important snow crab, Chionoecetes opilio.</title>
        <authorList>
            <person name="Jeong J.-H."/>
            <person name="Ryu S."/>
        </authorList>
    </citation>
    <scope>NUCLEOTIDE SEQUENCE</scope>
    <source>
        <strain evidence="11">MADBK_172401_WGS</strain>
        <tissue evidence="11">Digestive gland</tissue>
    </source>
</reference>
<dbReference type="PANTHER" id="PTHR43899">
    <property type="entry name" value="RH59310P"/>
    <property type="match status" value="1"/>
</dbReference>
<dbReference type="GO" id="GO:0016491">
    <property type="term" value="F:oxidoreductase activity"/>
    <property type="evidence" value="ECO:0007669"/>
    <property type="project" value="UniProtKB-KW"/>
</dbReference>
<keyword evidence="6 10" id="KW-1133">Transmembrane helix</keyword>